<protein>
    <submittedName>
        <fullName evidence="2">Integrase</fullName>
    </submittedName>
</protein>
<dbReference type="GO" id="GO:0015074">
    <property type="term" value="P:DNA integration"/>
    <property type="evidence" value="ECO:0007669"/>
    <property type="project" value="InterPro"/>
</dbReference>
<dbReference type="GO" id="GO:0006310">
    <property type="term" value="P:DNA recombination"/>
    <property type="evidence" value="ECO:0007669"/>
    <property type="project" value="UniProtKB-KW"/>
</dbReference>
<dbReference type="InterPro" id="IPR013762">
    <property type="entry name" value="Integrase-like_cat_sf"/>
</dbReference>
<dbReference type="AlphaFoldDB" id="V8QM79"/>
<sequence length="47" mass="5167">MLSAGEHPMWVADQMGHADWTMIAKVYGKWMPDANIAAGEKAVDTFS</sequence>
<dbReference type="Gene3D" id="1.10.443.10">
    <property type="entry name" value="Intergrase catalytic core"/>
    <property type="match status" value="1"/>
</dbReference>
<evidence type="ECO:0000313" key="2">
    <source>
        <dbReference type="EMBL" id="ETF01051.1"/>
    </source>
</evidence>
<dbReference type="EMBL" id="AYXT01000012">
    <property type="protein sequence ID" value="ETF01051.1"/>
    <property type="molecule type" value="Genomic_DNA"/>
</dbReference>
<dbReference type="InterPro" id="IPR011010">
    <property type="entry name" value="DNA_brk_join_enz"/>
</dbReference>
<accession>V8QM79</accession>
<reference evidence="2 3" key="1">
    <citation type="journal article" date="2014" name="Genome Announc.">
        <title>Draft Genome Sequence of Advenella kashmirensis Strain W13003, a Polycyclic Aromatic Hydrocarbon-Degrading Bacterium.</title>
        <authorList>
            <person name="Wang X."/>
            <person name="Jin D."/>
            <person name="Zhou L."/>
            <person name="Wu L."/>
            <person name="An W."/>
            <person name="Zhao L."/>
        </authorList>
    </citation>
    <scope>NUCLEOTIDE SEQUENCE [LARGE SCALE GENOMIC DNA]</scope>
    <source>
        <strain evidence="2 3">W13003</strain>
    </source>
</reference>
<evidence type="ECO:0000256" key="1">
    <source>
        <dbReference type="ARBA" id="ARBA00023172"/>
    </source>
</evidence>
<dbReference type="HOGENOM" id="CLU_3163725_0_0_4"/>
<proteinExistence type="predicted"/>
<organism evidence="2 3">
    <name type="scientific">Advenella kashmirensis W13003</name>
    <dbReference type="NCBI Taxonomy" id="1424334"/>
    <lineage>
        <taxon>Bacteria</taxon>
        <taxon>Pseudomonadati</taxon>
        <taxon>Pseudomonadota</taxon>
        <taxon>Betaproteobacteria</taxon>
        <taxon>Burkholderiales</taxon>
        <taxon>Alcaligenaceae</taxon>
    </lineage>
</organism>
<comment type="caution">
    <text evidence="2">The sequence shown here is derived from an EMBL/GenBank/DDBJ whole genome shotgun (WGS) entry which is preliminary data.</text>
</comment>
<keyword evidence="1" id="KW-0233">DNA recombination</keyword>
<dbReference type="GO" id="GO:0003677">
    <property type="term" value="F:DNA binding"/>
    <property type="evidence" value="ECO:0007669"/>
    <property type="project" value="InterPro"/>
</dbReference>
<dbReference type="eggNOG" id="COG0582">
    <property type="taxonomic scope" value="Bacteria"/>
</dbReference>
<dbReference type="Proteomes" id="UP000018733">
    <property type="component" value="Unassembled WGS sequence"/>
</dbReference>
<name>V8QM79_9BURK</name>
<keyword evidence="3" id="KW-1185">Reference proteome</keyword>
<dbReference type="STRING" id="1424334.W822_17345"/>
<gene>
    <name evidence="2" type="ORF">W822_17345</name>
</gene>
<evidence type="ECO:0000313" key="3">
    <source>
        <dbReference type="Proteomes" id="UP000018733"/>
    </source>
</evidence>
<dbReference type="PATRIC" id="fig|1424334.3.peg.3487"/>
<dbReference type="SUPFAM" id="SSF56349">
    <property type="entry name" value="DNA breaking-rejoining enzymes"/>
    <property type="match status" value="1"/>
</dbReference>